<keyword evidence="4 7" id="KW-0812">Transmembrane</keyword>
<dbReference type="PANTHER" id="PTHR30353:SF15">
    <property type="entry name" value="INNER MEMBRANE PROTEIN YABI"/>
    <property type="match status" value="1"/>
</dbReference>
<feature type="transmembrane region" description="Helical" evidence="7">
    <location>
        <begin position="76"/>
        <end position="98"/>
    </location>
</feature>
<dbReference type="GO" id="GO:0005886">
    <property type="term" value="C:plasma membrane"/>
    <property type="evidence" value="ECO:0007669"/>
    <property type="project" value="UniProtKB-SubCell"/>
</dbReference>
<feature type="domain" description="VTT" evidence="8">
    <location>
        <begin position="53"/>
        <end position="176"/>
    </location>
</feature>
<evidence type="ECO:0000259" key="8">
    <source>
        <dbReference type="Pfam" id="PF09335"/>
    </source>
</evidence>
<comment type="caution">
    <text evidence="9">The sequence shown here is derived from an EMBL/GenBank/DDBJ whole genome shotgun (WGS) entry which is preliminary data.</text>
</comment>
<organism evidence="9 10">
    <name type="scientific">Brucella ceti str. Cudo</name>
    <dbReference type="NCBI Taxonomy" id="595497"/>
    <lineage>
        <taxon>Bacteria</taxon>
        <taxon>Pseudomonadati</taxon>
        <taxon>Pseudomonadota</taxon>
        <taxon>Alphaproteobacteria</taxon>
        <taxon>Hyphomicrobiales</taxon>
        <taxon>Brucellaceae</taxon>
        <taxon>Brucella/Ochrobactrum group</taxon>
        <taxon>Brucella</taxon>
    </lineage>
</organism>
<keyword evidence="6 7" id="KW-0472">Membrane</keyword>
<evidence type="ECO:0000256" key="3">
    <source>
        <dbReference type="ARBA" id="ARBA00022475"/>
    </source>
</evidence>
<accession>C0G5B3</accession>
<evidence type="ECO:0000256" key="7">
    <source>
        <dbReference type="RuleBase" id="RU367016"/>
    </source>
</evidence>
<evidence type="ECO:0000313" key="9">
    <source>
        <dbReference type="EMBL" id="EEH14847.1"/>
    </source>
</evidence>
<proteinExistence type="inferred from homology"/>
<dbReference type="InterPro" id="IPR032818">
    <property type="entry name" value="DedA-like"/>
</dbReference>
<dbReference type="InterPro" id="IPR032816">
    <property type="entry name" value="VTT_dom"/>
</dbReference>
<sequence length="234" mass="25567">MIVSEIRFAVFEDGMESIIGDLGQFISDHRAWAGPIVGAIAFGESLAIIGMFIPATPIMIAIGGLVGAGIVEPLPVIIGAVIGAVAGDIISYLLGWWLGRNIIHKWPLNKYRSAVARARLLFRRYGFTAVFLGRFFGPVRCTVPMVAGMMSMDQTRFQTANVLSALVWAPLMFLPGWLVGRGAGIFAKMDGDHMRWFIIAIAIATVIVTVIGVRFFRARPRHERKRGVQVSPGE</sequence>
<dbReference type="AlphaFoldDB" id="C0G5B3"/>
<evidence type="ECO:0000256" key="6">
    <source>
        <dbReference type="ARBA" id="ARBA00023136"/>
    </source>
</evidence>
<evidence type="ECO:0000256" key="2">
    <source>
        <dbReference type="ARBA" id="ARBA00010792"/>
    </source>
</evidence>
<dbReference type="EMBL" id="ACJD01000003">
    <property type="protein sequence ID" value="EEH14847.1"/>
    <property type="molecule type" value="Genomic_DNA"/>
</dbReference>
<comment type="subcellular location">
    <subcellularLocation>
        <location evidence="1 7">Cell membrane</location>
        <topology evidence="1 7">Multi-pass membrane protein</topology>
    </subcellularLocation>
</comment>
<protein>
    <submittedName>
        <fullName evidence="9">Membrane-associated alkaline phosphatase</fullName>
    </submittedName>
</protein>
<reference evidence="9 10" key="1">
    <citation type="submission" date="2009-03" db="EMBL/GenBank/DDBJ databases">
        <authorList>
            <person name="Setubal J.C."/>
            <person name="Boyle S."/>
            <person name="Crasta O.R."/>
            <person name="Gillespie J.J."/>
            <person name="Kenyon R.W."/>
            <person name="Lu J."/>
            <person name="Mane S."/>
            <person name="Nagrani S."/>
            <person name="Shallom J.M."/>
            <person name="Shallom S."/>
            <person name="Shukla M."/>
            <person name="Snyder E.E."/>
            <person name="Sobral B.W."/>
            <person name="Wattam A.R."/>
            <person name="Will R."/>
            <person name="Williams K."/>
            <person name="Yoo H."/>
            <person name="Bruce D.H."/>
            <person name="Detter C."/>
            <person name="Munk C."/>
            <person name="Brettin T.S."/>
            <person name="Ficht T."/>
        </authorList>
    </citation>
    <scope>NUCLEOTIDE SEQUENCE [LARGE SCALE GENOMIC DNA]</scope>
    <source>
        <strain evidence="9 10">Cudo</strain>
    </source>
</reference>
<evidence type="ECO:0000313" key="10">
    <source>
        <dbReference type="Proteomes" id="UP000003678"/>
    </source>
</evidence>
<dbReference type="Pfam" id="PF09335">
    <property type="entry name" value="VTT_dom"/>
    <property type="match status" value="1"/>
</dbReference>
<comment type="similarity">
    <text evidence="2 7">Belongs to the DedA family.</text>
</comment>
<keyword evidence="3 7" id="KW-1003">Cell membrane</keyword>
<feature type="transmembrane region" description="Helical" evidence="7">
    <location>
        <begin position="194"/>
        <end position="216"/>
    </location>
</feature>
<evidence type="ECO:0000256" key="5">
    <source>
        <dbReference type="ARBA" id="ARBA00022989"/>
    </source>
</evidence>
<dbReference type="Proteomes" id="UP000003678">
    <property type="component" value="Unassembled WGS sequence"/>
</dbReference>
<feature type="transmembrane region" description="Helical" evidence="7">
    <location>
        <begin position="159"/>
        <end position="179"/>
    </location>
</feature>
<evidence type="ECO:0000256" key="4">
    <source>
        <dbReference type="ARBA" id="ARBA00022692"/>
    </source>
</evidence>
<evidence type="ECO:0000256" key="1">
    <source>
        <dbReference type="ARBA" id="ARBA00004651"/>
    </source>
</evidence>
<feature type="transmembrane region" description="Helical" evidence="7">
    <location>
        <begin position="46"/>
        <end position="70"/>
    </location>
</feature>
<dbReference type="PANTHER" id="PTHR30353">
    <property type="entry name" value="INNER MEMBRANE PROTEIN DEDA-RELATED"/>
    <property type="match status" value="1"/>
</dbReference>
<keyword evidence="5 7" id="KW-1133">Transmembrane helix</keyword>
<name>C0G5B3_9HYPH</name>
<gene>
    <name evidence="9" type="ORF">BCETI_3000629</name>
</gene>